<reference evidence="1" key="1">
    <citation type="journal article" date="2020" name="mSystems">
        <title>Genome- and Community-Level Interaction Insights into Carbon Utilization and Element Cycling Functions of Hydrothermarchaeota in Hydrothermal Sediment.</title>
        <authorList>
            <person name="Zhou Z."/>
            <person name="Liu Y."/>
            <person name="Xu W."/>
            <person name="Pan J."/>
            <person name="Luo Z.H."/>
            <person name="Li M."/>
        </authorList>
    </citation>
    <scope>NUCLEOTIDE SEQUENCE [LARGE SCALE GENOMIC DNA]</scope>
    <source>
        <strain evidence="1">HyVt-94</strain>
    </source>
</reference>
<dbReference type="EMBL" id="DRTV01000072">
    <property type="protein sequence ID" value="HHF57963.1"/>
    <property type="molecule type" value="Genomic_DNA"/>
</dbReference>
<evidence type="ECO:0000313" key="1">
    <source>
        <dbReference type="EMBL" id="HHF57963.1"/>
    </source>
</evidence>
<sequence>MKEFTFENIKDALEGLSIFAEESSKFIGEHGFKLLAERVLWNLSFFHKEVKYIEVDYSGLLLQEFLELEINEEKKLRILNDFFLEATVVLRVIVGDRIADKVLKKVKKGITGGKYGDKKD</sequence>
<dbReference type="Proteomes" id="UP000886014">
    <property type="component" value="Unassembled WGS sequence"/>
</dbReference>
<comment type="caution">
    <text evidence="1">The sequence shown here is derived from an EMBL/GenBank/DDBJ whole genome shotgun (WGS) entry which is preliminary data.</text>
</comment>
<proteinExistence type="predicted"/>
<gene>
    <name evidence="1" type="ORF">ENL41_00890</name>
</gene>
<accession>A0A7C5I4A6</accession>
<organism evidence="1">
    <name type="scientific">candidate division WOR-3 bacterium</name>
    <dbReference type="NCBI Taxonomy" id="2052148"/>
    <lineage>
        <taxon>Bacteria</taxon>
        <taxon>Bacteria division WOR-3</taxon>
    </lineage>
</organism>
<name>A0A7C5I4A6_UNCW3</name>
<dbReference type="AlphaFoldDB" id="A0A7C5I4A6"/>
<protein>
    <submittedName>
        <fullName evidence="1">Uncharacterized protein</fullName>
    </submittedName>
</protein>